<dbReference type="Proteomes" id="UP000295043">
    <property type="component" value="Unassembled WGS sequence"/>
</dbReference>
<proteinExistence type="predicted"/>
<gene>
    <name evidence="1" type="ORF">EV184_104154</name>
</gene>
<accession>A0A4R2BX36</accession>
<name>A0A4R2BX36_9HYPH</name>
<comment type="caution">
    <text evidence="1">The sequence shown here is derived from an EMBL/GenBank/DDBJ whole genome shotgun (WGS) entry which is preliminary data.</text>
</comment>
<protein>
    <submittedName>
        <fullName evidence="1">5-methylcytosine-specific restriction protein A</fullName>
    </submittedName>
</protein>
<sequence>MPITKGAGNPDWTWDETLLALDLLYRHGAPIDRHHSDVRDLSNALRAAEIHPKDKRKDNFRNPDGVALKLQNLQSAIDPARSLSSSKRDREVVAEFPLSRKHELAVIAVAILRELSIEPQPIEVPEDEIFIEGHVITASHRSRDRRLRRRLLDKCGDERLVCEVCDFSPPPLTRPLRESFFEAHHSVPLADAAGQTSTRVGDMVLLCAGCHRFIHKLISWRKRWIGVHEARSLLKLTDHDLELASPSRQLARGTHD</sequence>
<organism evidence="1 2">
    <name type="scientific">Sinorhizobium americanum</name>
    <dbReference type="NCBI Taxonomy" id="194963"/>
    <lineage>
        <taxon>Bacteria</taxon>
        <taxon>Pseudomonadati</taxon>
        <taxon>Pseudomonadota</taxon>
        <taxon>Alphaproteobacteria</taxon>
        <taxon>Hyphomicrobiales</taxon>
        <taxon>Rhizobiaceae</taxon>
        <taxon>Sinorhizobium/Ensifer group</taxon>
        <taxon>Sinorhizobium</taxon>
    </lineage>
</organism>
<reference evidence="1 2" key="1">
    <citation type="submission" date="2019-03" db="EMBL/GenBank/DDBJ databases">
        <title>Genomic Encyclopedia of Type Strains, Phase IV (KMG-V): Genome sequencing to study the core and pangenomes of soil and plant-associated prokaryotes.</title>
        <authorList>
            <person name="Whitman W."/>
        </authorList>
    </citation>
    <scope>NUCLEOTIDE SEQUENCE [LARGE SCALE GENOMIC DNA]</scope>
    <source>
        <strain evidence="1 2">23C40</strain>
    </source>
</reference>
<evidence type="ECO:0000313" key="2">
    <source>
        <dbReference type="Proteomes" id="UP000295043"/>
    </source>
</evidence>
<dbReference type="EMBL" id="SLVU01000004">
    <property type="protein sequence ID" value="TCN32488.1"/>
    <property type="molecule type" value="Genomic_DNA"/>
</dbReference>
<evidence type="ECO:0000313" key="1">
    <source>
        <dbReference type="EMBL" id="TCN32488.1"/>
    </source>
</evidence>
<dbReference type="AlphaFoldDB" id="A0A4R2BX36"/>